<organism evidence="4 5">
    <name type="scientific">Pseudohongiella acticola</name>
    <dbReference type="NCBI Taxonomy" id="1524254"/>
    <lineage>
        <taxon>Bacteria</taxon>
        <taxon>Pseudomonadati</taxon>
        <taxon>Pseudomonadota</taxon>
        <taxon>Gammaproteobacteria</taxon>
        <taxon>Pseudomonadales</taxon>
        <taxon>Pseudohongiellaceae</taxon>
        <taxon>Pseudohongiella</taxon>
    </lineage>
</organism>
<proteinExistence type="predicted"/>
<keyword evidence="1 2" id="KW-0732">Signal</keyword>
<dbReference type="InterPro" id="IPR023614">
    <property type="entry name" value="Porin_dom_sf"/>
</dbReference>
<comment type="caution">
    <text evidence="4">The sequence shown here is derived from an EMBL/GenBank/DDBJ whole genome shotgun (WGS) entry which is preliminary data.</text>
</comment>
<evidence type="ECO:0000256" key="1">
    <source>
        <dbReference type="ARBA" id="ARBA00022729"/>
    </source>
</evidence>
<accession>A0A1E8CF64</accession>
<dbReference type="Pfam" id="PF13505">
    <property type="entry name" value="OMP_b-brl"/>
    <property type="match status" value="1"/>
</dbReference>
<dbReference type="AlphaFoldDB" id="A0A1E8CF64"/>
<evidence type="ECO:0000313" key="5">
    <source>
        <dbReference type="Proteomes" id="UP000175669"/>
    </source>
</evidence>
<feature type="chain" id="PRO_5009211996" description="Outer membrane protein beta-barrel domain-containing protein" evidence="2">
    <location>
        <begin position="21"/>
        <end position="194"/>
    </location>
</feature>
<dbReference type="InterPro" id="IPR027385">
    <property type="entry name" value="Beta-barrel_OMP"/>
</dbReference>
<evidence type="ECO:0000313" key="4">
    <source>
        <dbReference type="EMBL" id="OFE11100.1"/>
    </source>
</evidence>
<name>A0A1E8CF64_9GAMM</name>
<reference evidence="5" key="1">
    <citation type="submission" date="2016-07" db="EMBL/GenBank/DDBJ databases">
        <authorList>
            <person name="Florea S."/>
            <person name="Webb J.S."/>
            <person name="Jaromczyk J."/>
            <person name="Schardl C.L."/>
        </authorList>
    </citation>
    <scope>NUCLEOTIDE SEQUENCE [LARGE SCALE GENOMIC DNA]</scope>
    <source>
        <strain evidence="5">KCTC 42131</strain>
    </source>
</reference>
<evidence type="ECO:0000259" key="3">
    <source>
        <dbReference type="Pfam" id="PF13505"/>
    </source>
</evidence>
<dbReference type="EMBL" id="MASR01000003">
    <property type="protein sequence ID" value="OFE11100.1"/>
    <property type="molecule type" value="Genomic_DNA"/>
</dbReference>
<dbReference type="STRING" id="1524254.PHACT_14685"/>
<dbReference type="Proteomes" id="UP000175669">
    <property type="component" value="Unassembled WGS sequence"/>
</dbReference>
<sequence>MKIIKMLLVAGLVMPGLALADASDYSYIEGAYLQGEISEVEVDGFGVEASLEFIDRFLAVASFTDLDQDDDGIGADLEGDITSVGLGFIFGRNETASVYGTVSHIEYDVRGRLGAFVFGDDSEGAQFELGARMNLSPEAELYVAAKHTDLGEDDGDTALDAGLVYQFLPALSGMLTYSRNDDDDIMGLGLRLNF</sequence>
<gene>
    <name evidence="4" type="ORF">PHACT_14685</name>
</gene>
<dbReference type="SUPFAM" id="SSF56935">
    <property type="entry name" value="Porins"/>
    <property type="match status" value="1"/>
</dbReference>
<feature type="domain" description="Outer membrane protein beta-barrel" evidence="3">
    <location>
        <begin position="9"/>
        <end position="167"/>
    </location>
</feature>
<protein>
    <recommendedName>
        <fullName evidence="3">Outer membrane protein beta-barrel domain-containing protein</fullName>
    </recommendedName>
</protein>
<keyword evidence="5" id="KW-1185">Reference proteome</keyword>
<dbReference type="Gene3D" id="2.40.160.10">
    <property type="entry name" value="Porin"/>
    <property type="match status" value="1"/>
</dbReference>
<evidence type="ECO:0000256" key="2">
    <source>
        <dbReference type="SAM" id="SignalP"/>
    </source>
</evidence>
<dbReference type="RefSeq" id="WP_070119035.1">
    <property type="nucleotide sequence ID" value="NZ_CAXATG010000006.1"/>
</dbReference>
<feature type="signal peptide" evidence="2">
    <location>
        <begin position="1"/>
        <end position="20"/>
    </location>
</feature>